<feature type="non-terminal residue" evidence="1">
    <location>
        <position position="61"/>
    </location>
</feature>
<evidence type="ECO:0000313" key="1">
    <source>
        <dbReference type="EMBL" id="CAF4689861.1"/>
    </source>
</evidence>
<reference evidence="1" key="1">
    <citation type="submission" date="2021-02" db="EMBL/GenBank/DDBJ databases">
        <authorList>
            <person name="Nowell W R."/>
        </authorList>
    </citation>
    <scope>NUCLEOTIDE SEQUENCE</scope>
</reference>
<dbReference type="Proteomes" id="UP000681720">
    <property type="component" value="Unassembled WGS sequence"/>
</dbReference>
<protein>
    <submittedName>
        <fullName evidence="1">Uncharacterized protein</fullName>
    </submittedName>
</protein>
<gene>
    <name evidence="1" type="ORF">GIL414_LOCUS42626</name>
    <name evidence="2" type="ORF">SMN809_LOCUS52141</name>
</gene>
<dbReference type="EMBL" id="CAJOBI010176341">
    <property type="protein sequence ID" value="CAF4909160.1"/>
    <property type="molecule type" value="Genomic_DNA"/>
</dbReference>
<proteinExistence type="predicted"/>
<name>A0A8S3A5S0_9BILA</name>
<dbReference type="EMBL" id="CAJOBJ010123945">
    <property type="protein sequence ID" value="CAF4689861.1"/>
    <property type="molecule type" value="Genomic_DNA"/>
</dbReference>
<organism evidence="1 3">
    <name type="scientific">Rotaria magnacalcarata</name>
    <dbReference type="NCBI Taxonomy" id="392030"/>
    <lineage>
        <taxon>Eukaryota</taxon>
        <taxon>Metazoa</taxon>
        <taxon>Spiralia</taxon>
        <taxon>Gnathifera</taxon>
        <taxon>Rotifera</taxon>
        <taxon>Eurotatoria</taxon>
        <taxon>Bdelloidea</taxon>
        <taxon>Philodinida</taxon>
        <taxon>Philodinidae</taxon>
        <taxon>Rotaria</taxon>
    </lineage>
</organism>
<evidence type="ECO:0000313" key="3">
    <source>
        <dbReference type="Proteomes" id="UP000681720"/>
    </source>
</evidence>
<comment type="caution">
    <text evidence="1">The sequence shown here is derived from an EMBL/GenBank/DDBJ whole genome shotgun (WGS) entry which is preliminary data.</text>
</comment>
<accession>A0A8S3A5S0</accession>
<dbReference type="AlphaFoldDB" id="A0A8S3A5S0"/>
<evidence type="ECO:0000313" key="2">
    <source>
        <dbReference type="EMBL" id="CAF4909160.1"/>
    </source>
</evidence>
<dbReference type="Proteomes" id="UP000676336">
    <property type="component" value="Unassembled WGS sequence"/>
</dbReference>
<sequence>MKNTMKTINVPGRANPFTYFHPNQEKPIQIISHISSGHMLFLPADALKSKGLVTPHAIVPV</sequence>